<dbReference type="EMBL" id="JAPFFF010000057">
    <property type="protein sequence ID" value="KAK8838039.1"/>
    <property type="molecule type" value="Genomic_DNA"/>
</dbReference>
<reference evidence="1 2" key="1">
    <citation type="submission" date="2024-04" db="EMBL/GenBank/DDBJ databases">
        <title>Tritrichomonas musculus Genome.</title>
        <authorList>
            <person name="Alves-Ferreira E."/>
            <person name="Grigg M."/>
            <person name="Lorenzi H."/>
            <person name="Galac M."/>
        </authorList>
    </citation>
    <scope>NUCLEOTIDE SEQUENCE [LARGE SCALE GENOMIC DNA]</scope>
    <source>
        <strain evidence="1 2">EAF2021</strain>
    </source>
</reference>
<gene>
    <name evidence="1" type="ORF">M9Y10_035988</name>
</gene>
<accession>A0ABR2GVU0</accession>
<sequence>MNYEKKFQKIFKEKVKPRKIIFYKENKEPINDKDSLLNSVQNPLNSTFYFWFKEKKQESHATKEKPTDSKKKKESQTLTIKFRMNTTLKEVKEKIFKKFKI</sequence>
<evidence type="ECO:0008006" key="3">
    <source>
        <dbReference type="Google" id="ProtNLM"/>
    </source>
</evidence>
<proteinExistence type="predicted"/>
<evidence type="ECO:0000313" key="1">
    <source>
        <dbReference type="EMBL" id="KAK8838039.1"/>
    </source>
</evidence>
<keyword evidence="2" id="KW-1185">Reference proteome</keyword>
<organism evidence="1 2">
    <name type="scientific">Tritrichomonas musculus</name>
    <dbReference type="NCBI Taxonomy" id="1915356"/>
    <lineage>
        <taxon>Eukaryota</taxon>
        <taxon>Metamonada</taxon>
        <taxon>Parabasalia</taxon>
        <taxon>Tritrichomonadida</taxon>
        <taxon>Tritrichomonadidae</taxon>
        <taxon>Tritrichomonas</taxon>
    </lineage>
</organism>
<evidence type="ECO:0000313" key="2">
    <source>
        <dbReference type="Proteomes" id="UP001470230"/>
    </source>
</evidence>
<protein>
    <recommendedName>
        <fullName evidence="3">Ubiquitin-like domain-containing protein</fullName>
    </recommendedName>
</protein>
<dbReference type="Proteomes" id="UP001470230">
    <property type="component" value="Unassembled WGS sequence"/>
</dbReference>
<name>A0ABR2GVU0_9EUKA</name>
<comment type="caution">
    <text evidence="1">The sequence shown here is derived from an EMBL/GenBank/DDBJ whole genome shotgun (WGS) entry which is preliminary data.</text>
</comment>